<dbReference type="RefSeq" id="WP_013348546.1">
    <property type="nucleotide sequence ID" value="NZ_JABUYH010000004.1"/>
</dbReference>
<sequence length="120" mass="13916">MTKILLKRAYAEPSAADGYRVLVDRLWPRGQSKIKLQLDQWAKSIAPSTDLRKGWDHDEDRFEEFATYYRKELNQNPGVDEFLEVLDQHPVVTLVFGAKNEQINHAVVLRDYLLEQLTGS</sequence>
<dbReference type="PANTHER" id="PTHR36849">
    <property type="entry name" value="CYTOPLASMIC PROTEIN-RELATED"/>
    <property type="match status" value="1"/>
</dbReference>
<evidence type="ECO:0000313" key="1">
    <source>
        <dbReference type="EMBL" id="PMQ21394.1"/>
    </source>
</evidence>
<protein>
    <submittedName>
        <fullName evidence="1">DUF488 domain-containing protein</fullName>
    </submittedName>
</protein>
<name>A0A2N7S5H6_9MICC</name>
<dbReference type="OMA" id="RRWFGHR"/>
<dbReference type="EMBL" id="PNQX01000001">
    <property type="protein sequence ID" value="PMQ21394.1"/>
    <property type="molecule type" value="Genomic_DNA"/>
</dbReference>
<dbReference type="Pfam" id="PF22752">
    <property type="entry name" value="DUF488-N3i"/>
    <property type="match status" value="1"/>
</dbReference>
<evidence type="ECO:0000313" key="2">
    <source>
        <dbReference type="Proteomes" id="UP000235739"/>
    </source>
</evidence>
<dbReference type="Proteomes" id="UP000235739">
    <property type="component" value="Unassembled WGS sequence"/>
</dbReference>
<dbReference type="AlphaFoldDB" id="A0A2N7S5H6"/>
<comment type="caution">
    <text evidence="1">The sequence shown here is derived from an EMBL/GenBank/DDBJ whole genome shotgun (WGS) entry which is preliminary data.</text>
</comment>
<dbReference type="InterPro" id="IPR052552">
    <property type="entry name" value="YeaO-like"/>
</dbReference>
<reference evidence="1 2" key="1">
    <citation type="journal article" date="2017" name="Elife">
        <title>Extensive horizontal gene transfer in cheese-associated bacteria.</title>
        <authorList>
            <person name="Bonham K.S."/>
            <person name="Wolfe B.E."/>
            <person name="Dutton R.J."/>
        </authorList>
    </citation>
    <scope>NUCLEOTIDE SEQUENCE [LARGE SCALE GENOMIC DNA]</scope>
    <source>
        <strain evidence="1 2">JB182</strain>
    </source>
</reference>
<proteinExistence type="predicted"/>
<accession>A0A2N7S5H6</accession>
<gene>
    <name evidence="1" type="ORF">CIK84_07550</name>
</gene>
<organism evidence="1 2">
    <name type="scientific">Glutamicibacter arilaitensis</name>
    <dbReference type="NCBI Taxonomy" id="256701"/>
    <lineage>
        <taxon>Bacteria</taxon>
        <taxon>Bacillati</taxon>
        <taxon>Actinomycetota</taxon>
        <taxon>Actinomycetes</taxon>
        <taxon>Micrococcales</taxon>
        <taxon>Micrococcaceae</taxon>
        <taxon>Glutamicibacter</taxon>
    </lineage>
</organism>
<dbReference type="GeneID" id="303184783"/>
<dbReference type="PANTHER" id="PTHR36849:SF1">
    <property type="entry name" value="CYTOPLASMIC PROTEIN"/>
    <property type="match status" value="1"/>
</dbReference>